<feature type="non-terminal residue" evidence="3">
    <location>
        <position position="1"/>
    </location>
</feature>
<dbReference type="EMBL" id="CAJOBH010165267">
    <property type="protein sequence ID" value="CAF4892820.1"/>
    <property type="molecule type" value="Genomic_DNA"/>
</dbReference>
<evidence type="ECO:0000256" key="1">
    <source>
        <dbReference type="SAM" id="MobiDB-lite"/>
    </source>
</evidence>
<reference evidence="3" key="1">
    <citation type="submission" date="2021-02" db="EMBL/GenBank/DDBJ databases">
        <authorList>
            <person name="Nowell W R."/>
        </authorList>
    </citation>
    <scope>NUCLEOTIDE SEQUENCE</scope>
</reference>
<dbReference type="Proteomes" id="UP000681967">
    <property type="component" value="Unassembled WGS sequence"/>
</dbReference>
<dbReference type="Proteomes" id="UP000681720">
    <property type="component" value="Unassembled WGS sequence"/>
</dbReference>
<evidence type="ECO:0000313" key="3">
    <source>
        <dbReference type="EMBL" id="CAF5063701.1"/>
    </source>
</evidence>
<gene>
    <name evidence="2" type="ORF">BYL167_LOCUS51829</name>
    <name evidence="3" type="ORF">GIL414_LOCUS60689</name>
</gene>
<feature type="compositionally biased region" description="Low complexity" evidence="1">
    <location>
        <begin position="1"/>
        <end position="20"/>
    </location>
</feature>
<dbReference type="EMBL" id="CAJOBJ010235196">
    <property type="protein sequence ID" value="CAF5063701.1"/>
    <property type="molecule type" value="Genomic_DNA"/>
</dbReference>
<accession>A0A8S3EL50</accession>
<protein>
    <submittedName>
        <fullName evidence="3">Uncharacterized protein</fullName>
    </submittedName>
</protein>
<evidence type="ECO:0000313" key="2">
    <source>
        <dbReference type="EMBL" id="CAF4892820.1"/>
    </source>
</evidence>
<comment type="caution">
    <text evidence="3">The sequence shown here is derived from an EMBL/GenBank/DDBJ whole genome shotgun (WGS) entry which is preliminary data.</text>
</comment>
<name>A0A8S3EL50_9BILA</name>
<sequence length="50" mass="5335">SSSLSSATTTAPTITNSIPNSSHPPSLLTNNDRSGIYIYIDFKLNLSHSL</sequence>
<organism evidence="3 4">
    <name type="scientific">Rotaria magnacalcarata</name>
    <dbReference type="NCBI Taxonomy" id="392030"/>
    <lineage>
        <taxon>Eukaryota</taxon>
        <taxon>Metazoa</taxon>
        <taxon>Spiralia</taxon>
        <taxon>Gnathifera</taxon>
        <taxon>Rotifera</taxon>
        <taxon>Eurotatoria</taxon>
        <taxon>Bdelloidea</taxon>
        <taxon>Philodinida</taxon>
        <taxon>Philodinidae</taxon>
        <taxon>Rotaria</taxon>
    </lineage>
</organism>
<dbReference type="AlphaFoldDB" id="A0A8S3EL50"/>
<feature type="region of interest" description="Disordered" evidence="1">
    <location>
        <begin position="1"/>
        <end position="26"/>
    </location>
</feature>
<evidence type="ECO:0000313" key="4">
    <source>
        <dbReference type="Proteomes" id="UP000681720"/>
    </source>
</evidence>
<proteinExistence type="predicted"/>